<evidence type="ECO:0000313" key="2">
    <source>
        <dbReference type="EMBL" id="QRR02603.1"/>
    </source>
</evidence>
<dbReference type="SUPFAM" id="SSF56317">
    <property type="entry name" value="Carbon-nitrogen hydrolase"/>
    <property type="match status" value="1"/>
</dbReference>
<dbReference type="InterPro" id="IPR052737">
    <property type="entry name" value="Omega-amidase_YafV"/>
</dbReference>
<dbReference type="Pfam" id="PF00795">
    <property type="entry name" value="CN_hydrolase"/>
    <property type="match status" value="1"/>
</dbReference>
<evidence type="ECO:0000259" key="1">
    <source>
        <dbReference type="PROSITE" id="PS50263"/>
    </source>
</evidence>
<dbReference type="PROSITE" id="PS50263">
    <property type="entry name" value="CN_HYDROLASE"/>
    <property type="match status" value="1"/>
</dbReference>
<accession>A0ABX7I9W5</accession>
<proteinExistence type="predicted"/>
<keyword evidence="3" id="KW-1185">Reference proteome</keyword>
<dbReference type="Gene3D" id="3.60.110.10">
    <property type="entry name" value="Carbon-nitrogen hydrolase"/>
    <property type="match status" value="1"/>
</dbReference>
<dbReference type="InterPro" id="IPR003010">
    <property type="entry name" value="C-N_Hydrolase"/>
</dbReference>
<dbReference type="PANTHER" id="PTHR47799">
    <property type="entry name" value="OMEGA-AMIDASE YAFV"/>
    <property type="match status" value="1"/>
</dbReference>
<dbReference type="Proteomes" id="UP000612680">
    <property type="component" value="Chromosome"/>
</dbReference>
<feature type="domain" description="CN hydrolase" evidence="1">
    <location>
        <begin position="10"/>
        <end position="246"/>
    </location>
</feature>
<protein>
    <submittedName>
        <fullName evidence="2">Amidohydrolase</fullName>
    </submittedName>
</protein>
<organism evidence="2 3">
    <name type="scientific">Dyadobacter sandarakinus</name>
    <dbReference type="NCBI Taxonomy" id="2747268"/>
    <lineage>
        <taxon>Bacteria</taxon>
        <taxon>Pseudomonadati</taxon>
        <taxon>Bacteroidota</taxon>
        <taxon>Cytophagia</taxon>
        <taxon>Cytophagales</taxon>
        <taxon>Spirosomataceae</taxon>
        <taxon>Dyadobacter</taxon>
    </lineage>
</organism>
<gene>
    <name evidence="2" type="ORF">HWI92_17640</name>
</gene>
<dbReference type="RefSeq" id="WP_204657720.1">
    <property type="nucleotide sequence ID" value="NZ_CP056775.1"/>
</dbReference>
<dbReference type="EMBL" id="CP056775">
    <property type="protein sequence ID" value="QRR02603.1"/>
    <property type="molecule type" value="Genomic_DNA"/>
</dbReference>
<dbReference type="NCBIfam" id="NF007757">
    <property type="entry name" value="PRK10438.1"/>
    <property type="match status" value="1"/>
</dbReference>
<reference evidence="2 3" key="1">
    <citation type="submission" date="2020-06" db="EMBL/GenBank/DDBJ databases">
        <title>Dyadobacter sandarakinus sp. nov., isolated from the soil of the Arctic Yellow River Station.</title>
        <authorList>
            <person name="Zhang Y."/>
            <person name="Peng F."/>
        </authorList>
    </citation>
    <scope>NUCLEOTIDE SEQUENCE [LARGE SCALE GENOMIC DNA]</scope>
    <source>
        <strain evidence="2 3">Q3-56</strain>
    </source>
</reference>
<dbReference type="PANTHER" id="PTHR47799:SF1">
    <property type="entry name" value="OMEGA-AMIDASE YAFV"/>
    <property type="match status" value="1"/>
</dbReference>
<dbReference type="InterPro" id="IPR036526">
    <property type="entry name" value="C-N_Hydrolase_sf"/>
</dbReference>
<evidence type="ECO:0000313" key="3">
    <source>
        <dbReference type="Proteomes" id="UP000612680"/>
    </source>
</evidence>
<dbReference type="CDD" id="cd07575">
    <property type="entry name" value="Xc-1258_like"/>
    <property type="match status" value="1"/>
</dbReference>
<sequence length="264" mass="29979">MTSLSDTTTLTAALIQTDLVWEDVTANLANLEEKISALDEVDVIVLPEMFNTAFTMNTSVAEPMNFTTTRWMRQMAELKQALVIGSFAAKQGDQFFNRLVCMKPDGSFQFSDKRHLFRMGGENEAYTPGDVRLIVEWKLWRICPLVCYDLRFPVWSRNNASDPYDVLVYVANWPAKRAYAWNTLLRARAIENQAYVLGVNRVGVDGKQIHYQGDSAALDYLGEPLLMLADAEGEKVVRLSREDLDKYRLAFPALTDADGFELQR</sequence>
<name>A0ABX7I9W5_9BACT</name>